<evidence type="ECO:0000313" key="8">
    <source>
        <dbReference type="EMBL" id="KRO95671.1"/>
    </source>
</evidence>
<feature type="transmembrane region" description="Helical" evidence="6">
    <location>
        <begin position="783"/>
        <end position="809"/>
    </location>
</feature>
<feature type="transmembrane region" description="Helical" evidence="6">
    <location>
        <begin position="432"/>
        <end position="451"/>
    </location>
</feature>
<evidence type="ECO:0000256" key="5">
    <source>
        <dbReference type="ARBA" id="ARBA00023136"/>
    </source>
</evidence>
<feature type="transmembrane region" description="Helical" evidence="6">
    <location>
        <begin position="310"/>
        <end position="330"/>
    </location>
</feature>
<name>A0A0R2U823_9GAMM</name>
<feature type="transmembrane region" description="Helical" evidence="6">
    <location>
        <begin position="697"/>
        <end position="724"/>
    </location>
</feature>
<feature type="transmembrane region" description="Helical" evidence="6">
    <location>
        <begin position="350"/>
        <end position="370"/>
    </location>
</feature>
<keyword evidence="2" id="KW-1003">Cell membrane</keyword>
<dbReference type="SUPFAM" id="SSF82866">
    <property type="entry name" value="Multidrug efflux transporter AcrB transmembrane domain"/>
    <property type="match status" value="2"/>
</dbReference>
<evidence type="ECO:0000259" key="7">
    <source>
        <dbReference type="PROSITE" id="PS50156"/>
    </source>
</evidence>
<dbReference type="InterPro" id="IPR004869">
    <property type="entry name" value="MMPL_dom"/>
</dbReference>
<evidence type="ECO:0000256" key="3">
    <source>
        <dbReference type="ARBA" id="ARBA00022692"/>
    </source>
</evidence>
<feature type="transmembrane region" description="Helical" evidence="6">
    <location>
        <begin position="382"/>
        <end position="406"/>
    </location>
</feature>
<protein>
    <submittedName>
        <fullName evidence="8">Transporter</fullName>
    </submittedName>
</protein>
<accession>A0A0R2U823</accession>
<dbReference type="InterPro" id="IPR050545">
    <property type="entry name" value="Mycobact_MmpL"/>
</dbReference>
<feature type="transmembrane region" description="Helical" evidence="6">
    <location>
        <begin position="278"/>
        <end position="298"/>
    </location>
</feature>
<comment type="subcellular location">
    <subcellularLocation>
        <location evidence="1">Cell membrane</location>
        <topology evidence="1">Multi-pass membrane protein</topology>
    </subcellularLocation>
</comment>
<feature type="transmembrane region" description="Helical" evidence="6">
    <location>
        <begin position="253"/>
        <end position="272"/>
    </location>
</feature>
<dbReference type="AlphaFoldDB" id="A0A0R2U823"/>
<evidence type="ECO:0000256" key="6">
    <source>
        <dbReference type="SAM" id="Phobius"/>
    </source>
</evidence>
<keyword evidence="5 6" id="KW-0472">Membrane</keyword>
<organism evidence="8 9">
    <name type="scientific">SAR86 cluster bacterium BACL1 MAG-120820-bin45</name>
    <dbReference type="NCBI Taxonomy" id="1655612"/>
    <lineage>
        <taxon>Bacteria</taxon>
        <taxon>Pseudomonadati</taxon>
        <taxon>Pseudomonadota</taxon>
        <taxon>Gammaproteobacteria</taxon>
        <taxon>SAR86 cluster</taxon>
    </lineage>
</organism>
<dbReference type="InterPro" id="IPR000731">
    <property type="entry name" value="SSD"/>
</dbReference>
<dbReference type="PANTHER" id="PTHR33406">
    <property type="entry name" value="MEMBRANE PROTEIN MJ1562-RELATED"/>
    <property type="match status" value="1"/>
</dbReference>
<evidence type="ECO:0000256" key="1">
    <source>
        <dbReference type="ARBA" id="ARBA00004651"/>
    </source>
</evidence>
<dbReference type="PROSITE" id="PS50156">
    <property type="entry name" value="SSD"/>
    <property type="match status" value="2"/>
</dbReference>
<keyword evidence="3 6" id="KW-0812">Transmembrane</keyword>
<keyword evidence="4 6" id="KW-1133">Transmembrane helix</keyword>
<feature type="transmembrane region" description="Helical" evidence="6">
    <location>
        <begin position="659"/>
        <end position="677"/>
    </location>
</feature>
<dbReference type="Pfam" id="PF03176">
    <property type="entry name" value="MMPL"/>
    <property type="match status" value="2"/>
</dbReference>
<evidence type="ECO:0000256" key="2">
    <source>
        <dbReference type="ARBA" id="ARBA00022475"/>
    </source>
</evidence>
<comment type="caution">
    <text evidence="8">The sequence shown here is derived from an EMBL/GenBank/DDBJ whole genome shotgun (WGS) entry which is preliminary data.</text>
</comment>
<sequence length="821" mass="90939">MKNIFNKILEKPWMVMLLIGLVFLGTSSGLQNFKLDASSDALVIEGDEAFKVYRETGEIFGNSDFLIITFTPNSDLFSQASLNSIRSLESSLEQLPGVESVLSILDAPIFFQPKVALSELMDNLKTLETPGLDMVAAKDEILNNPVYSELIINPSGTTTAMQVTLVENRLYRELITRRYQLNDGSALNTQTKEELRNINQQISQINEEESGQRTELISQIRKLLASQAASGTLFLGGASMIASDMMSFIKSDLAVFGVGVALVFCLMLYLFFRNIWFVLLPLANAFITTVFTASILGLMDWKISVISSNFIALLLILTISLTVHVLVRFIEVSKTASSNNEAINLTLNQMVTPCLFAALTTAIAFLSLMMGDIKPVIEFGKMMSVGMLFAFIFTFTFLPAAMKLAIKSNNANSSSWVNEIPLKLANFTLLRGSQIGIFFVLASMTMLYGIFKLDVENRFIDYFSPETEIYQGMLLLDQELGGTATLEILIDQPPQDRMEDLISADDDLFEDDLFEDDSSAASGYWWNASSLSRLEEIHDYLDSIPEMGKVLSVASGIKLARMINDGEDLNDLELALLRTVLPEDIKETLLYSYINEDDSRVRISARVLESAETLNRKALLQKINFDLIHDFNLEPEQFKITGLAVLYNNMLQSLFSSQIKSLGLVFGAIGLMLMLLFRSFKITVIALVPNLVTAGSVLGMLGLLGIPLDMMTITVAAISVGMAVDNTIHYLFRYKTEAQINNASRNDRVLNSHASVGQAVFYTATTIAAGFTVFAFSNFAPTVLFGVFTAFALIVSFFASLTLLPYLLYISNAFNINTRQS</sequence>
<dbReference type="Proteomes" id="UP000051027">
    <property type="component" value="Unassembled WGS sequence"/>
</dbReference>
<dbReference type="Gene3D" id="1.20.1640.10">
    <property type="entry name" value="Multidrug efflux transporter AcrB transmembrane domain"/>
    <property type="match status" value="2"/>
</dbReference>
<proteinExistence type="predicted"/>
<reference evidence="8 9" key="1">
    <citation type="submission" date="2015-10" db="EMBL/GenBank/DDBJ databases">
        <title>Metagenome-Assembled Genomes uncover a global brackish microbiome.</title>
        <authorList>
            <person name="Hugerth L.W."/>
            <person name="Larsson J."/>
            <person name="Alneberg J."/>
            <person name="Lindh M.V."/>
            <person name="Legrand C."/>
            <person name="Pinhassi J."/>
            <person name="Andersson A.F."/>
        </authorList>
    </citation>
    <scope>NUCLEOTIDE SEQUENCE [LARGE SCALE GENOMIC DNA]</scope>
    <source>
        <strain evidence="8">BACL1 MAG-120820-bin45</strain>
    </source>
</reference>
<dbReference type="STRING" id="1655612.ABS10_07710"/>
<evidence type="ECO:0000313" key="9">
    <source>
        <dbReference type="Proteomes" id="UP000051027"/>
    </source>
</evidence>
<gene>
    <name evidence="8" type="ORF">ABS10_07710</name>
</gene>
<feature type="transmembrane region" description="Helical" evidence="6">
    <location>
        <begin position="759"/>
        <end position="777"/>
    </location>
</feature>
<evidence type="ECO:0000256" key="4">
    <source>
        <dbReference type="ARBA" id="ARBA00022989"/>
    </source>
</evidence>
<dbReference type="PANTHER" id="PTHR33406:SF12">
    <property type="entry name" value="BLR2997 PROTEIN"/>
    <property type="match status" value="1"/>
</dbReference>
<dbReference type="GO" id="GO:0005886">
    <property type="term" value="C:plasma membrane"/>
    <property type="evidence" value="ECO:0007669"/>
    <property type="project" value="UniProtKB-SubCell"/>
</dbReference>
<feature type="domain" description="SSD" evidence="7">
    <location>
        <begin position="682"/>
        <end position="810"/>
    </location>
</feature>
<dbReference type="EMBL" id="LICS01000021">
    <property type="protein sequence ID" value="KRO95671.1"/>
    <property type="molecule type" value="Genomic_DNA"/>
</dbReference>
<feature type="domain" description="SSD" evidence="7">
    <location>
        <begin position="279"/>
        <end position="404"/>
    </location>
</feature>